<dbReference type="KEGG" id="hir:HETIRDRAFT_330662"/>
<name>W4JNT2_HETIT</name>
<keyword evidence="2" id="KW-1185">Reference proteome</keyword>
<dbReference type="HOGENOM" id="CLU_1454603_0_0_1"/>
<dbReference type="Proteomes" id="UP000030671">
    <property type="component" value="Unassembled WGS sequence"/>
</dbReference>
<reference evidence="1 2" key="1">
    <citation type="journal article" date="2012" name="New Phytol.">
        <title>Insight into trade-off between wood decay and parasitism from the genome of a fungal forest pathogen.</title>
        <authorList>
            <person name="Olson A."/>
            <person name="Aerts A."/>
            <person name="Asiegbu F."/>
            <person name="Belbahri L."/>
            <person name="Bouzid O."/>
            <person name="Broberg A."/>
            <person name="Canback B."/>
            <person name="Coutinho P.M."/>
            <person name="Cullen D."/>
            <person name="Dalman K."/>
            <person name="Deflorio G."/>
            <person name="van Diepen L.T."/>
            <person name="Dunand C."/>
            <person name="Duplessis S."/>
            <person name="Durling M."/>
            <person name="Gonthier P."/>
            <person name="Grimwood J."/>
            <person name="Fossdal C.G."/>
            <person name="Hansson D."/>
            <person name="Henrissat B."/>
            <person name="Hietala A."/>
            <person name="Himmelstrand K."/>
            <person name="Hoffmeister D."/>
            <person name="Hogberg N."/>
            <person name="James T.Y."/>
            <person name="Karlsson M."/>
            <person name="Kohler A."/>
            <person name="Kues U."/>
            <person name="Lee Y.H."/>
            <person name="Lin Y.C."/>
            <person name="Lind M."/>
            <person name="Lindquist E."/>
            <person name="Lombard V."/>
            <person name="Lucas S."/>
            <person name="Lunden K."/>
            <person name="Morin E."/>
            <person name="Murat C."/>
            <person name="Park J."/>
            <person name="Raffaello T."/>
            <person name="Rouze P."/>
            <person name="Salamov A."/>
            <person name="Schmutz J."/>
            <person name="Solheim H."/>
            <person name="Stahlberg J."/>
            <person name="Velez H."/>
            <person name="de Vries R.P."/>
            <person name="Wiebenga A."/>
            <person name="Woodward S."/>
            <person name="Yakovlev I."/>
            <person name="Garbelotto M."/>
            <person name="Martin F."/>
            <person name="Grigoriev I.V."/>
            <person name="Stenlid J."/>
        </authorList>
    </citation>
    <scope>NUCLEOTIDE SEQUENCE [LARGE SCALE GENOMIC DNA]</scope>
    <source>
        <strain evidence="1 2">TC 32-1</strain>
    </source>
</reference>
<sequence length="186" mass="21374">MHEHGSAARVEVDRKVFGRYHETLRLLVTSRHEGDIEVSIGSLCPQGHVRVGEDFANEDTGIYLDGMLGRHTKLAKRREEIKASLLKNAQGMFGLAALQIEDLIKCRKRKEMQEHLDRPPSTLFAMYDRILSRLDHGGREDARKVLLWLAFSVHKLNLRQLVEVIAVNFDTEDEPCFYPTSRYEDS</sequence>
<dbReference type="PANTHER" id="PTHR10039:SF16">
    <property type="entry name" value="GPI INOSITOL-DEACYLASE"/>
    <property type="match status" value="1"/>
</dbReference>
<dbReference type="EMBL" id="KI925466">
    <property type="protein sequence ID" value="ETW75217.1"/>
    <property type="molecule type" value="Genomic_DNA"/>
</dbReference>
<evidence type="ECO:0000313" key="2">
    <source>
        <dbReference type="Proteomes" id="UP000030671"/>
    </source>
</evidence>
<protein>
    <submittedName>
        <fullName evidence="1">Uncharacterized protein</fullName>
    </submittedName>
</protein>
<evidence type="ECO:0000313" key="1">
    <source>
        <dbReference type="EMBL" id="ETW75217.1"/>
    </source>
</evidence>
<dbReference type="InParanoid" id="W4JNT2"/>
<organism evidence="1 2">
    <name type="scientific">Heterobasidion irregulare (strain TC 32-1)</name>
    <dbReference type="NCBI Taxonomy" id="747525"/>
    <lineage>
        <taxon>Eukaryota</taxon>
        <taxon>Fungi</taxon>
        <taxon>Dikarya</taxon>
        <taxon>Basidiomycota</taxon>
        <taxon>Agaricomycotina</taxon>
        <taxon>Agaricomycetes</taxon>
        <taxon>Russulales</taxon>
        <taxon>Bondarzewiaceae</taxon>
        <taxon>Heterobasidion</taxon>
        <taxon>Heterobasidion annosum species complex</taxon>
    </lineage>
</organism>
<dbReference type="AlphaFoldDB" id="W4JNT2"/>
<dbReference type="RefSeq" id="XP_009552655.1">
    <property type="nucleotide sequence ID" value="XM_009554360.1"/>
</dbReference>
<accession>W4JNT2</accession>
<dbReference type="STRING" id="747525.W4JNT2"/>
<gene>
    <name evidence="1" type="ORF">HETIRDRAFT_330662</name>
</gene>
<dbReference type="OrthoDB" id="7464126at2759"/>
<dbReference type="PANTHER" id="PTHR10039">
    <property type="entry name" value="AMELOGENIN"/>
    <property type="match status" value="1"/>
</dbReference>
<dbReference type="GeneID" id="20671599"/>
<proteinExistence type="predicted"/>